<evidence type="ECO:0000256" key="1">
    <source>
        <dbReference type="SAM" id="Phobius"/>
    </source>
</evidence>
<keyword evidence="3" id="KW-1185">Reference proteome</keyword>
<reference evidence="2 3" key="2">
    <citation type="journal article" date="2014" name="BMC Genomics">
        <title>An improved genome of the model marine alga Ostreococcus tauri unfolds by assessing Illumina de novo assemblies.</title>
        <authorList>
            <person name="Blanc-Mathieu R."/>
            <person name="Verhelst B."/>
            <person name="Derelle E."/>
            <person name="Rombauts S."/>
            <person name="Bouget F.Y."/>
            <person name="Carre I."/>
            <person name="Chateau A."/>
            <person name="Eyre-Walker A."/>
            <person name="Grimsley N."/>
            <person name="Moreau H."/>
            <person name="Piegu B."/>
            <person name="Rivals E."/>
            <person name="Schackwitz W."/>
            <person name="Van de Peer Y."/>
            <person name="Piganeau G."/>
        </authorList>
    </citation>
    <scope>NUCLEOTIDE SEQUENCE [LARGE SCALE GENOMIC DNA]</scope>
    <source>
        <strain evidence="3">OTTH 0595 / CCAP 157/2 / RCC745</strain>
    </source>
</reference>
<sequence>MDPSTFARAVDAFALDGARTDASVIIDRCRHGDEGELSLLAVEMGSARALGACLDRACAVDDRSVVAAARYGHGAILDRLLRCDRLRDGGGGRRAAIAAAAVGRTTTLANHLREYVDASCAYAAAKGGHLRCVKFLCENCGVAVPITSAYAAAAGGHAHVMRYALQNAEGDGVRADDLKICAERACEGGHWRVLEVLRRYAIFRWSETYYVHAARFGQLFMFEWLEKNSPRPFTARALRRFRAVGYDSNVADDVAGMMTDHINDLERKFVDASTGASTGSWVTTMMEENDSRRYLVFACAVGVLFVGVLRAVRHD</sequence>
<gene>
    <name evidence="2" type="ORF">OT_ostta02g01880</name>
</gene>
<comment type="caution">
    <text evidence="2">The sequence shown here is derived from an EMBL/GenBank/DDBJ whole genome shotgun (WGS) entry which is preliminary data.</text>
</comment>
<proteinExistence type="predicted"/>
<dbReference type="PANTHER" id="PTHR46586:SF3">
    <property type="entry name" value="ANKYRIN REPEAT-CONTAINING PROTEIN"/>
    <property type="match status" value="1"/>
</dbReference>
<dbReference type="SUPFAM" id="SSF48403">
    <property type="entry name" value="Ankyrin repeat"/>
    <property type="match status" value="1"/>
</dbReference>
<organism evidence="2 3">
    <name type="scientific">Ostreococcus tauri</name>
    <name type="common">Marine green alga</name>
    <dbReference type="NCBI Taxonomy" id="70448"/>
    <lineage>
        <taxon>Eukaryota</taxon>
        <taxon>Viridiplantae</taxon>
        <taxon>Chlorophyta</taxon>
        <taxon>Mamiellophyceae</taxon>
        <taxon>Mamiellales</taxon>
        <taxon>Bathycoccaceae</taxon>
        <taxon>Ostreococcus</taxon>
    </lineage>
</organism>
<dbReference type="EMBL" id="CAID01000002">
    <property type="protein sequence ID" value="CEG01001.1"/>
    <property type="molecule type" value="Genomic_DNA"/>
</dbReference>
<dbReference type="GeneID" id="34945595"/>
<dbReference type="Proteomes" id="UP000009170">
    <property type="component" value="Unassembled WGS sequence"/>
</dbReference>
<accession>A0A090MDK2</accession>
<evidence type="ECO:0000313" key="3">
    <source>
        <dbReference type="Proteomes" id="UP000009170"/>
    </source>
</evidence>
<keyword evidence="1" id="KW-0472">Membrane</keyword>
<dbReference type="InParanoid" id="A0A090MDK2"/>
<dbReference type="KEGG" id="ota:OT_ostta02g01880"/>
<feature type="transmembrane region" description="Helical" evidence="1">
    <location>
        <begin position="294"/>
        <end position="312"/>
    </location>
</feature>
<evidence type="ECO:0000313" key="2">
    <source>
        <dbReference type="EMBL" id="CEG01001.1"/>
    </source>
</evidence>
<name>A0A090MDK2_OSTTA</name>
<dbReference type="RefSeq" id="XP_022840734.1">
    <property type="nucleotide sequence ID" value="XM_022985042.1"/>
</dbReference>
<dbReference type="PANTHER" id="PTHR46586">
    <property type="entry name" value="ANKYRIN REPEAT-CONTAINING PROTEIN"/>
    <property type="match status" value="1"/>
</dbReference>
<keyword evidence="1" id="KW-1133">Transmembrane helix</keyword>
<dbReference type="InterPro" id="IPR052050">
    <property type="entry name" value="SecEffector_AnkRepeat"/>
</dbReference>
<dbReference type="Gene3D" id="1.25.40.20">
    <property type="entry name" value="Ankyrin repeat-containing domain"/>
    <property type="match status" value="1"/>
</dbReference>
<dbReference type="AlphaFoldDB" id="A0A090MDK2"/>
<keyword evidence="1" id="KW-0812">Transmembrane</keyword>
<protein>
    <submittedName>
        <fullName evidence="2">Ankyrin repeat-containing domain</fullName>
    </submittedName>
</protein>
<reference evidence="3" key="1">
    <citation type="journal article" date="2006" name="Proc. Natl. Acad. Sci. U.S.A.">
        <title>Genome analysis of the smallest free-living eukaryote Ostreococcus tauri unveils many unique features.</title>
        <authorList>
            <person name="Derelle E."/>
            <person name="Ferraz C."/>
            <person name="Rombauts S."/>
            <person name="Rouze P."/>
            <person name="Worden A.Z."/>
            <person name="Robbens S."/>
            <person name="Partensky F."/>
            <person name="Degroeve S."/>
            <person name="Echeynie S."/>
            <person name="Cooke R."/>
            <person name="Saeys Y."/>
            <person name="Wuyts J."/>
            <person name="Jabbari K."/>
            <person name="Bowler C."/>
            <person name="Panaud O."/>
            <person name="Piegu B."/>
            <person name="Ball S.G."/>
            <person name="Ral J.-P."/>
            <person name="Bouget F.-Y."/>
            <person name="Piganeau G."/>
            <person name="De Baets B."/>
            <person name="Picard A."/>
            <person name="Delseny M."/>
            <person name="Demaille J."/>
            <person name="Van de Peer Y."/>
            <person name="Moreau H."/>
        </authorList>
    </citation>
    <scope>NUCLEOTIDE SEQUENCE [LARGE SCALE GENOMIC DNA]</scope>
    <source>
        <strain evidence="3">OTTH 0595 / CCAP 157/2 / RCC745</strain>
    </source>
</reference>
<dbReference type="InterPro" id="IPR036770">
    <property type="entry name" value="Ankyrin_rpt-contain_sf"/>
</dbReference>